<gene>
    <name evidence="1" type="ORF">ACFQ1S_06985</name>
</gene>
<accession>A0ABW3M494</accession>
<name>A0ABW3M494_9PSEU</name>
<reference evidence="2" key="1">
    <citation type="journal article" date="2019" name="Int. J. Syst. Evol. Microbiol.">
        <title>The Global Catalogue of Microorganisms (GCM) 10K type strain sequencing project: providing services to taxonomists for standard genome sequencing and annotation.</title>
        <authorList>
            <consortium name="The Broad Institute Genomics Platform"/>
            <consortium name="The Broad Institute Genome Sequencing Center for Infectious Disease"/>
            <person name="Wu L."/>
            <person name="Ma J."/>
        </authorList>
    </citation>
    <scope>NUCLEOTIDE SEQUENCE [LARGE SCALE GENOMIC DNA]</scope>
    <source>
        <strain evidence="2">JCM 31486</strain>
    </source>
</reference>
<proteinExistence type="predicted"/>
<dbReference type="Proteomes" id="UP001597045">
    <property type="component" value="Unassembled WGS sequence"/>
</dbReference>
<protein>
    <submittedName>
        <fullName evidence="1">Serine hydrolase</fullName>
    </submittedName>
</protein>
<evidence type="ECO:0000313" key="2">
    <source>
        <dbReference type="Proteomes" id="UP001597045"/>
    </source>
</evidence>
<sequence length="65" mass="7243">MAVDTRRTQLSAVGRYGWDGGSGTTWWNDPAEGLTGILLSQRMAFPLTSPLYLDFWTSLYQAISD</sequence>
<evidence type="ECO:0000313" key="1">
    <source>
        <dbReference type="EMBL" id="MFD1045348.1"/>
    </source>
</evidence>
<keyword evidence="2" id="KW-1185">Reference proteome</keyword>
<comment type="caution">
    <text evidence="1">The sequence shown here is derived from an EMBL/GenBank/DDBJ whole genome shotgun (WGS) entry which is preliminary data.</text>
</comment>
<dbReference type="InterPro" id="IPR012338">
    <property type="entry name" value="Beta-lactam/transpept-like"/>
</dbReference>
<dbReference type="SUPFAM" id="SSF56601">
    <property type="entry name" value="beta-lactamase/transpeptidase-like"/>
    <property type="match status" value="1"/>
</dbReference>
<dbReference type="GO" id="GO:0016787">
    <property type="term" value="F:hydrolase activity"/>
    <property type="evidence" value="ECO:0007669"/>
    <property type="project" value="UniProtKB-KW"/>
</dbReference>
<keyword evidence="1" id="KW-0378">Hydrolase</keyword>
<organism evidence="1 2">
    <name type="scientific">Kibdelosporangium lantanae</name>
    <dbReference type="NCBI Taxonomy" id="1497396"/>
    <lineage>
        <taxon>Bacteria</taxon>
        <taxon>Bacillati</taxon>
        <taxon>Actinomycetota</taxon>
        <taxon>Actinomycetes</taxon>
        <taxon>Pseudonocardiales</taxon>
        <taxon>Pseudonocardiaceae</taxon>
        <taxon>Kibdelosporangium</taxon>
    </lineage>
</organism>
<dbReference type="Gene3D" id="3.40.710.10">
    <property type="entry name" value="DD-peptidase/beta-lactamase superfamily"/>
    <property type="match status" value="1"/>
</dbReference>
<feature type="non-terminal residue" evidence="1">
    <location>
        <position position="1"/>
    </location>
</feature>
<dbReference type="EMBL" id="JBHTIS010000272">
    <property type="protein sequence ID" value="MFD1045348.1"/>
    <property type="molecule type" value="Genomic_DNA"/>
</dbReference>